<keyword evidence="7" id="KW-0406">Ion transport</keyword>
<evidence type="ECO:0000256" key="3">
    <source>
        <dbReference type="ARBA" id="ARBA00022449"/>
    </source>
</evidence>
<keyword evidence="9" id="KW-0739">Sodium transport</keyword>
<evidence type="ECO:0000256" key="6">
    <source>
        <dbReference type="ARBA" id="ARBA00023053"/>
    </source>
</evidence>
<name>A0A938YX93_9ARCH</name>
<dbReference type="GO" id="GO:0015297">
    <property type="term" value="F:antiporter activity"/>
    <property type="evidence" value="ECO:0007669"/>
    <property type="project" value="UniProtKB-KW"/>
</dbReference>
<organism evidence="12 13">
    <name type="scientific">Candidatus Iainarchaeum sp</name>
    <dbReference type="NCBI Taxonomy" id="3101447"/>
    <lineage>
        <taxon>Archaea</taxon>
        <taxon>Candidatus Iainarchaeota</taxon>
        <taxon>Candidatus Iainarchaeia</taxon>
        <taxon>Candidatus Iainarchaeales</taxon>
        <taxon>Candidatus Iainarchaeaceae</taxon>
        <taxon>Candidatus Iainarchaeum</taxon>
    </lineage>
</organism>
<evidence type="ECO:0000313" key="13">
    <source>
        <dbReference type="Proteomes" id="UP000809243"/>
    </source>
</evidence>
<evidence type="ECO:0000256" key="9">
    <source>
        <dbReference type="ARBA" id="ARBA00023201"/>
    </source>
</evidence>
<dbReference type="GO" id="GO:0016020">
    <property type="term" value="C:membrane"/>
    <property type="evidence" value="ECO:0007669"/>
    <property type="project" value="UniProtKB-SubCell"/>
</dbReference>
<sequence>MVELASFFVLLCSGLFFSALFKRLHLPYVTALIVAGMIIGPVFNLVSLNEPLSFLGAVGLVFLMFIAGSEIKIETFKRMEKAIFVLAFLNGVIPFAVGIAIGLFLKQSLFTGLVLGVAFMSSSVAVIIPSLESRKIIETDLGETIVSATVLEDIGSLLLLSFILQSVKAHPLLPLPIYIPVVIGVIFLLKKFIPKLQDIYHYRKRESDFFESRLQFVFVVLIATVLLFEFIGMHAIVAGFLIGILLGDSIKGQVEEKIRTISYGLFIPIFFLIVGMQTNLSIFLSLEAVITSLLIIAGLISAKVASGFIAGKFALHFSAKESLFIGLSTIPQLSTTLAIAFVALEFGLLPIDIITSLIILSTVTVFIAPMAIRYIKVGQPEAMPW</sequence>
<dbReference type="Gene3D" id="1.20.1530.20">
    <property type="match status" value="1"/>
</dbReference>
<evidence type="ECO:0000256" key="5">
    <source>
        <dbReference type="ARBA" id="ARBA00022989"/>
    </source>
</evidence>
<feature type="transmembrane region" description="Helical" evidence="10">
    <location>
        <begin position="214"/>
        <end position="246"/>
    </location>
</feature>
<dbReference type="Pfam" id="PF00999">
    <property type="entry name" value="Na_H_Exchanger"/>
    <property type="match status" value="1"/>
</dbReference>
<feature type="domain" description="Cation/H+ exchanger transmembrane" evidence="11">
    <location>
        <begin position="15"/>
        <end position="373"/>
    </location>
</feature>
<evidence type="ECO:0000256" key="2">
    <source>
        <dbReference type="ARBA" id="ARBA00022448"/>
    </source>
</evidence>
<feature type="transmembrane region" description="Helical" evidence="10">
    <location>
        <begin position="323"/>
        <end position="344"/>
    </location>
</feature>
<evidence type="ECO:0000256" key="10">
    <source>
        <dbReference type="SAM" id="Phobius"/>
    </source>
</evidence>
<dbReference type="InterPro" id="IPR038770">
    <property type="entry name" value="Na+/solute_symporter_sf"/>
</dbReference>
<keyword evidence="6" id="KW-0915">Sodium</keyword>
<dbReference type="GO" id="GO:0006814">
    <property type="term" value="P:sodium ion transport"/>
    <property type="evidence" value="ECO:0007669"/>
    <property type="project" value="UniProtKB-KW"/>
</dbReference>
<keyword evidence="5 10" id="KW-1133">Transmembrane helix</keyword>
<keyword evidence="3" id="KW-0050">Antiport</keyword>
<dbReference type="EMBL" id="JAFGDB010000090">
    <property type="protein sequence ID" value="MBN2067837.1"/>
    <property type="molecule type" value="Genomic_DNA"/>
</dbReference>
<feature type="transmembrane region" description="Helical" evidence="10">
    <location>
        <begin position="175"/>
        <end position="193"/>
    </location>
</feature>
<dbReference type="PANTHER" id="PTHR43562">
    <property type="entry name" value="NAPA-TYPE SODIUM/HYDROGEN ANTIPORTER"/>
    <property type="match status" value="1"/>
</dbReference>
<keyword evidence="8 10" id="KW-0472">Membrane</keyword>
<gene>
    <name evidence="12" type="ORF">JW744_05195</name>
</gene>
<feature type="transmembrane region" description="Helical" evidence="10">
    <location>
        <begin position="351"/>
        <end position="375"/>
    </location>
</feature>
<accession>A0A938YX93</accession>
<evidence type="ECO:0000259" key="11">
    <source>
        <dbReference type="Pfam" id="PF00999"/>
    </source>
</evidence>
<feature type="transmembrane region" description="Helical" evidence="10">
    <location>
        <begin position="28"/>
        <end position="46"/>
    </location>
</feature>
<feature type="transmembrane region" description="Helical" evidence="10">
    <location>
        <begin position="52"/>
        <end position="71"/>
    </location>
</feature>
<feature type="transmembrane region" description="Helical" evidence="10">
    <location>
        <begin position="110"/>
        <end position="129"/>
    </location>
</feature>
<keyword evidence="4 10" id="KW-0812">Transmembrane</keyword>
<feature type="transmembrane region" description="Helical" evidence="10">
    <location>
        <begin position="258"/>
        <end position="276"/>
    </location>
</feature>
<dbReference type="InterPro" id="IPR006153">
    <property type="entry name" value="Cation/H_exchanger_TM"/>
</dbReference>
<protein>
    <submittedName>
        <fullName evidence="12">Cation:proton antiporter</fullName>
    </submittedName>
</protein>
<reference evidence="12" key="1">
    <citation type="submission" date="2021-01" db="EMBL/GenBank/DDBJ databases">
        <title>Active Sulfur Cycling in an Early Earth Analoge.</title>
        <authorList>
            <person name="Hahn C.R."/>
            <person name="Youssef N.H."/>
            <person name="Elshahed M."/>
        </authorList>
    </citation>
    <scope>NUCLEOTIDE SEQUENCE</scope>
    <source>
        <strain evidence="12">Zod_Metabat.1151</strain>
    </source>
</reference>
<dbReference type="AlphaFoldDB" id="A0A938YX93"/>
<evidence type="ECO:0000256" key="7">
    <source>
        <dbReference type="ARBA" id="ARBA00023065"/>
    </source>
</evidence>
<evidence type="ECO:0000256" key="8">
    <source>
        <dbReference type="ARBA" id="ARBA00023136"/>
    </source>
</evidence>
<proteinExistence type="predicted"/>
<dbReference type="PANTHER" id="PTHR43562:SF3">
    <property type="entry name" value="SODIUM ION_PROTON EXCHANGER (EUROFUNG)"/>
    <property type="match status" value="1"/>
</dbReference>
<evidence type="ECO:0000256" key="1">
    <source>
        <dbReference type="ARBA" id="ARBA00004141"/>
    </source>
</evidence>
<feature type="transmembrane region" description="Helical" evidence="10">
    <location>
        <begin position="83"/>
        <end position="104"/>
    </location>
</feature>
<comment type="subcellular location">
    <subcellularLocation>
        <location evidence="1">Membrane</location>
        <topology evidence="1">Multi-pass membrane protein</topology>
    </subcellularLocation>
</comment>
<evidence type="ECO:0000256" key="4">
    <source>
        <dbReference type="ARBA" id="ARBA00022692"/>
    </source>
</evidence>
<keyword evidence="2" id="KW-0813">Transport</keyword>
<dbReference type="Proteomes" id="UP000809243">
    <property type="component" value="Unassembled WGS sequence"/>
</dbReference>
<feature type="transmembrane region" description="Helical" evidence="10">
    <location>
        <begin position="141"/>
        <end position="163"/>
    </location>
</feature>
<dbReference type="GO" id="GO:1902600">
    <property type="term" value="P:proton transmembrane transport"/>
    <property type="evidence" value="ECO:0007669"/>
    <property type="project" value="InterPro"/>
</dbReference>
<evidence type="ECO:0000313" key="12">
    <source>
        <dbReference type="EMBL" id="MBN2067837.1"/>
    </source>
</evidence>
<feature type="transmembrane region" description="Helical" evidence="10">
    <location>
        <begin position="6"/>
        <end position="21"/>
    </location>
</feature>
<comment type="caution">
    <text evidence="12">The sequence shown here is derived from an EMBL/GenBank/DDBJ whole genome shotgun (WGS) entry which is preliminary data.</text>
</comment>
<feature type="transmembrane region" description="Helical" evidence="10">
    <location>
        <begin position="288"/>
        <end position="311"/>
    </location>
</feature>